<keyword evidence="10 14" id="KW-0472">Membrane</keyword>
<keyword evidence="7 14" id="KW-1133">Transmembrane helix</keyword>
<feature type="transmembrane region" description="Helical" evidence="14">
    <location>
        <begin position="6"/>
        <end position="26"/>
    </location>
</feature>
<reference evidence="15 16" key="1">
    <citation type="journal article" date="2014" name="Int. J. Syst. Evol. Microbiol.">
        <title>Complete genome sequence of Corynebacterium casei LMG S-19264T (=DSM 44701T), isolated from a smear-ripened cheese.</title>
        <authorList>
            <consortium name="US DOE Joint Genome Institute (JGI-PGF)"/>
            <person name="Walter F."/>
            <person name="Albersmeier A."/>
            <person name="Kalinowski J."/>
            <person name="Ruckert C."/>
        </authorList>
    </citation>
    <scope>NUCLEOTIDE SEQUENCE [LARGE SCALE GENOMIC DNA]</scope>
    <source>
        <strain evidence="15 16">NBRC 110095</strain>
    </source>
</reference>
<evidence type="ECO:0000256" key="5">
    <source>
        <dbReference type="ARBA" id="ARBA00022692"/>
    </source>
</evidence>
<feature type="transmembrane region" description="Helical" evidence="14">
    <location>
        <begin position="159"/>
        <end position="184"/>
    </location>
</feature>
<name>A0AA37T8G6_9GAMM</name>
<comment type="subcellular location">
    <subcellularLocation>
        <location evidence="14">Cell inner membrane</location>
        <topology evidence="14">Multi-pass membrane protein</topology>
    </subcellularLocation>
    <subcellularLocation>
        <location evidence="1">Cell membrane</location>
        <topology evidence="1">Multi-pass membrane protein</topology>
    </subcellularLocation>
</comment>
<keyword evidence="14" id="KW-0029">Amino-acid transport</keyword>
<dbReference type="InterPro" id="IPR001734">
    <property type="entry name" value="Na/solute_symporter"/>
</dbReference>
<dbReference type="GO" id="GO:0005298">
    <property type="term" value="F:proline:sodium symporter activity"/>
    <property type="evidence" value="ECO:0007669"/>
    <property type="project" value="UniProtKB-UniRule"/>
</dbReference>
<comment type="catalytic activity">
    <reaction evidence="12">
        <text>L-proline(in) + Na(+)(in) = L-proline(out) + Na(+)(out)</text>
        <dbReference type="Rhea" id="RHEA:28967"/>
        <dbReference type="ChEBI" id="CHEBI:29101"/>
        <dbReference type="ChEBI" id="CHEBI:60039"/>
    </reaction>
</comment>
<dbReference type="GO" id="GO:0031402">
    <property type="term" value="F:sodium ion binding"/>
    <property type="evidence" value="ECO:0007669"/>
    <property type="project" value="UniProtKB-UniRule"/>
</dbReference>
<keyword evidence="8 14" id="KW-0915">Sodium</keyword>
<keyword evidence="11 14" id="KW-0739">Sodium transport</keyword>
<feature type="transmembrane region" description="Helical" evidence="14">
    <location>
        <begin position="75"/>
        <end position="93"/>
    </location>
</feature>
<dbReference type="Pfam" id="PF00474">
    <property type="entry name" value="SSF"/>
    <property type="match status" value="1"/>
</dbReference>
<dbReference type="AlphaFoldDB" id="A0AA37T8G6"/>
<dbReference type="EMBL" id="BSPD01000027">
    <property type="protein sequence ID" value="GLS25255.1"/>
    <property type="molecule type" value="Genomic_DNA"/>
</dbReference>
<evidence type="ECO:0000256" key="13">
    <source>
        <dbReference type="RuleBase" id="RU362091"/>
    </source>
</evidence>
<evidence type="ECO:0000256" key="4">
    <source>
        <dbReference type="ARBA" id="ARBA00022475"/>
    </source>
</evidence>
<keyword evidence="3 14" id="KW-0813">Transport</keyword>
<dbReference type="GO" id="GO:0015193">
    <property type="term" value="F:L-proline transmembrane transporter activity"/>
    <property type="evidence" value="ECO:0007669"/>
    <property type="project" value="TreeGrafter"/>
</dbReference>
<evidence type="ECO:0000256" key="10">
    <source>
        <dbReference type="ARBA" id="ARBA00023136"/>
    </source>
</evidence>
<evidence type="ECO:0000256" key="12">
    <source>
        <dbReference type="ARBA" id="ARBA00033708"/>
    </source>
</evidence>
<evidence type="ECO:0000256" key="6">
    <source>
        <dbReference type="ARBA" id="ARBA00022847"/>
    </source>
</evidence>
<dbReference type="PANTHER" id="PTHR48086:SF3">
    <property type="entry name" value="SODIUM_PROLINE SYMPORTER"/>
    <property type="match status" value="1"/>
</dbReference>
<keyword evidence="14" id="KW-0997">Cell inner membrane</keyword>
<dbReference type="RefSeq" id="WP_232594480.1">
    <property type="nucleotide sequence ID" value="NZ_BSPD01000027.1"/>
</dbReference>
<evidence type="ECO:0000313" key="16">
    <source>
        <dbReference type="Proteomes" id="UP001156870"/>
    </source>
</evidence>
<feature type="transmembrane region" description="Helical" evidence="14">
    <location>
        <begin position="308"/>
        <end position="333"/>
    </location>
</feature>
<feature type="transmembrane region" description="Helical" evidence="14">
    <location>
        <begin position="368"/>
        <end position="389"/>
    </location>
</feature>
<comment type="similarity">
    <text evidence="2 13">Belongs to the sodium:solute symporter (SSF) (TC 2.A.21) family.</text>
</comment>
<evidence type="ECO:0000256" key="8">
    <source>
        <dbReference type="ARBA" id="ARBA00023053"/>
    </source>
</evidence>
<keyword evidence="6 14" id="KW-0769">Symport</keyword>
<dbReference type="GO" id="GO:0015824">
    <property type="term" value="P:proline transport"/>
    <property type="evidence" value="ECO:0007669"/>
    <property type="project" value="UniProtKB-UniRule"/>
</dbReference>
<keyword evidence="4" id="KW-1003">Cell membrane</keyword>
<dbReference type="NCBIfam" id="TIGR02121">
    <property type="entry name" value="Na_Pro_sym"/>
    <property type="match status" value="1"/>
</dbReference>
<evidence type="ECO:0000256" key="7">
    <source>
        <dbReference type="ARBA" id="ARBA00022989"/>
    </source>
</evidence>
<evidence type="ECO:0000313" key="15">
    <source>
        <dbReference type="EMBL" id="GLS25255.1"/>
    </source>
</evidence>
<dbReference type="PROSITE" id="PS00456">
    <property type="entry name" value="NA_SOLUT_SYMP_1"/>
    <property type="match status" value="1"/>
</dbReference>
<feature type="transmembrane region" description="Helical" evidence="14">
    <location>
        <begin position="274"/>
        <end position="296"/>
    </location>
</feature>
<dbReference type="CDD" id="cd11475">
    <property type="entry name" value="SLC5sbd_PutP"/>
    <property type="match status" value="1"/>
</dbReference>
<evidence type="ECO:0000256" key="11">
    <source>
        <dbReference type="ARBA" id="ARBA00023201"/>
    </source>
</evidence>
<gene>
    <name evidence="15" type="primary">putP</name>
    <name evidence="15" type="ORF">GCM10007877_09690</name>
</gene>
<feature type="transmembrane region" description="Helical" evidence="14">
    <location>
        <begin position="191"/>
        <end position="209"/>
    </location>
</feature>
<keyword evidence="9 14" id="KW-0406">Ion transport</keyword>
<keyword evidence="16" id="KW-1185">Reference proteome</keyword>
<evidence type="ECO:0000256" key="14">
    <source>
        <dbReference type="RuleBase" id="RU366012"/>
    </source>
</evidence>
<keyword evidence="5 14" id="KW-0812">Transmembrane</keyword>
<comment type="function">
    <text evidence="14">Catalyzes the sodium-dependent uptake of extracellular L-proline.</text>
</comment>
<feature type="transmembrane region" description="Helical" evidence="14">
    <location>
        <begin position="126"/>
        <end position="147"/>
    </location>
</feature>
<comment type="caution">
    <text evidence="15">The sequence shown here is derived from an EMBL/GenBank/DDBJ whole genome shotgun (WGS) entry which is preliminary data.</text>
</comment>
<proteinExistence type="inferred from homology"/>
<feature type="transmembrane region" description="Helical" evidence="14">
    <location>
        <begin position="395"/>
        <end position="420"/>
    </location>
</feature>
<feature type="transmembrane region" description="Helical" evidence="14">
    <location>
        <begin position="427"/>
        <end position="443"/>
    </location>
</feature>
<sequence>MTHTTAIYVTFIFYLFGMLAIGLWAYRKTENLSDFILGGRRLGPWPIAMSAAASDMSGWLLLGLPGYAYLEGFNAAWLALGLFLGTWANWHWVAPKLREQSQRLDDALTLPEFFANRFNNHQGLRIISAIVILIFFIFYTSSGLVAGGKLFQEVFGFNYQWAVVIGTIAVVSYTLFGGFLAVAWTDLVQGLLMIAALIVVPLTLMNVLGDSPWEVLNQHNPTLANPLINNDGSHIGFIATLSLLAWGLGYFGQPHILSRFKAIHSVDAIKPAKQIAVSWTALSLIAALCVGIYGLGYLSTPLEDSETVFMVLVQALFHPVVAGVLLAAIMAAIMSTADSQLLVASSALTEDIYYRWIKRSDTQINHKHLMVVSRLAVVSIALIAMMLALEPDSKVLGLVAYAWAGFGAAFGPALLFTLYWPGITSKGTLAGIITGGVTVLIWKQLKGGVFDLYEIVPGIVLASVIIVIVSLFSQKNAHRASTNLKKNGEKSRY</sequence>
<evidence type="ECO:0000256" key="2">
    <source>
        <dbReference type="ARBA" id="ARBA00006434"/>
    </source>
</evidence>
<dbReference type="GO" id="GO:0005886">
    <property type="term" value="C:plasma membrane"/>
    <property type="evidence" value="ECO:0007669"/>
    <property type="project" value="UniProtKB-SubCell"/>
</dbReference>
<dbReference type="PROSITE" id="PS50283">
    <property type="entry name" value="NA_SOLUT_SYMP_3"/>
    <property type="match status" value="1"/>
</dbReference>
<organism evidence="15 16">
    <name type="scientific">Marinibactrum halimedae</name>
    <dbReference type="NCBI Taxonomy" id="1444977"/>
    <lineage>
        <taxon>Bacteria</taxon>
        <taxon>Pseudomonadati</taxon>
        <taxon>Pseudomonadota</taxon>
        <taxon>Gammaproteobacteria</taxon>
        <taxon>Cellvibrionales</taxon>
        <taxon>Cellvibrionaceae</taxon>
        <taxon>Marinibactrum</taxon>
    </lineage>
</organism>
<accession>A0AA37T8G6</accession>
<dbReference type="InterPro" id="IPR038377">
    <property type="entry name" value="Na/Glc_symporter_sf"/>
</dbReference>
<evidence type="ECO:0000256" key="3">
    <source>
        <dbReference type="ARBA" id="ARBA00022448"/>
    </source>
</evidence>
<dbReference type="NCBIfam" id="TIGR00813">
    <property type="entry name" value="sss"/>
    <property type="match status" value="1"/>
</dbReference>
<dbReference type="PANTHER" id="PTHR48086">
    <property type="entry name" value="SODIUM/PROLINE SYMPORTER-RELATED"/>
    <property type="match status" value="1"/>
</dbReference>
<feature type="transmembrane region" description="Helical" evidence="14">
    <location>
        <begin position="455"/>
        <end position="473"/>
    </location>
</feature>
<protein>
    <recommendedName>
        <fullName evidence="14">Sodium/proline symporter</fullName>
    </recommendedName>
    <alternativeName>
        <fullName evidence="14">Proline permease</fullName>
    </alternativeName>
</protein>
<evidence type="ECO:0000256" key="1">
    <source>
        <dbReference type="ARBA" id="ARBA00004651"/>
    </source>
</evidence>
<dbReference type="InterPro" id="IPR011851">
    <property type="entry name" value="Na/Pro_symporter"/>
</dbReference>
<dbReference type="InterPro" id="IPR018212">
    <property type="entry name" value="Na/solute_symporter_CS"/>
</dbReference>
<dbReference type="Proteomes" id="UP001156870">
    <property type="component" value="Unassembled WGS sequence"/>
</dbReference>
<evidence type="ECO:0000256" key="9">
    <source>
        <dbReference type="ARBA" id="ARBA00023065"/>
    </source>
</evidence>
<dbReference type="InterPro" id="IPR050277">
    <property type="entry name" value="Sodium:Solute_Symporter"/>
</dbReference>
<dbReference type="Gene3D" id="1.20.1730.10">
    <property type="entry name" value="Sodium/glucose cotransporter"/>
    <property type="match status" value="1"/>
</dbReference>
<feature type="transmembrane region" description="Helical" evidence="14">
    <location>
        <begin position="235"/>
        <end position="253"/>
    </location>
</feature>